<dbReference type="EMBL" id="CAJNJA010027322">
    <property type="protein sequence ID" value="CAE7573624.1"/>
    <property type="molecule type" value="Genomic_DNA"/>
</dbReference>
<organism evidence="2 3">
    <name type="scientific">Symbiodinium necroappetens</name>
    <dbReference type="NCBI Taxonomy" id="1628268"/>
    <lineage>
        <taxon>Eukaryota</taxon>
        <taxon>Sar</taxon>
        <taxon>Alveolata</taxon>
        <taxon>Dinophyceae</taxon>
        <taxon>Suessiales</taxon>
        <taxon>Symbiodiniaceae</taxon>
        <taxon>Symbiodinium</taxon>
    </lineage>
</organism>
<keyword evidence="3" id="KW-1185">Reference proteome</keyword>
<evidence type="ECO:0000313" key="3">
    <source>
        <dbReference type="Proteomes" id="UP000601435"/>
    </source>
</evidence>
<gene>
    <name evidence="2" type="primary">PCBAB</name>
    <name evidence="2" type="ORF">SNEC2469_LOCUS16748</name>
</gene>
<comment type="caution">
    <text evidence="2">The sequence shown here is derived from an EMBL/GenBank/DDBJ whole genome shotgun (WGS) entry which is preliminary data.</text>
</comment>
<accession>A0A812UNT1</accession>
<feature type="region of interest" description="Disordered" evidence="1">
    <location>
        <begin position="13"/>
        <end position="32"/>
    </location>
</feature>
<evidence type="ECO:0000313" key="2">
    <source>
        <dbReference type="EMBL" id="CAE7573624.1"/>
    </source>
</evidence>
<dbReference type="Proteomes" id="UP000601435">
    <property type="component" value="Unassembled WGS sequence"/>
</dbReference>
<protein>
    <submittedName>
        <fullName evidence="2">PCBAB protein</fullName>
    </submittedName>
</protein>
<dbReference type="AlphaFoldDB" id="A0A812UNT1"/>
<evidence type="ECO:0000256" key="1">
    <source>
        <dbReference type="SAM" id="MobiDB-lite"/>
    </source>
</evidence>
<sequence>MAVVLWGSSLNSMLPPQKPTEVDGDQELSPAFPLDDCFSDGGEPLPDGEDMCRRASVDTGESLETRQSYFSFFMSTSSSVNAPPNRVLHNRNKVLVE</sequence>
<reference evidence="2" key="1">
    <citation type="submission" date="2021-02" db="EMBL/GenBank/DDBJ databases">
        <authorList>
            <person name="Dougan E. K."/>
            <person name="Rhodes N."/>
            <person name="Thang M."/>
            <person name="Chan C."/>
        </authorList>
    </citation>
    <scope>NUCLEOTIDE SEQUENCE</scope>
</reference>
<feature type="non-terminal residue" evidence="2">
    <location>
        <position position="97"/>
    </location>
</feature>
<proteinExistence type="predicted"/>
<name>A0A812UNT1_9DINO</name>